<keyword evidence="2" id="KW-1185">Reference proteome</keyword>
<comment type="caution">
    <text evidence="1">The sequence shown here is derived from an EMBL/GenBank/DDBJ whole genome shotgun (WGS) entry which is preliminary data.</text>
</comment>
<accession>A0AAW6TYF8</accession>
<sequence length="309" mass="34678">MFRFRTAIVIVLCCVVLLGTALMLARLLVPKRADDFRAGVPAVGLPDVATCTEVRIRYFPSALDYMAETAQERAVLSQEEIGELATQEWIVVEDAEYIHTLVRTLASVTYDGPAQGTVRTKDVVLFACYRGDERVGSFTLFGKNLIETENAERFRCAPRPGEAAFLYPPRIQALVHRIGCLRHLLRLHNDVRRLFYRNGGPVPPPEKWCDLLTRASREAGLGSDHLQVALSCPGAEEGRCHYALNEACKWDSPGEMVLLFETKAGWNQHGGLELFAFDNHDPRGGCVLLNDGTVKFIRIEQELHALRWR</sequence>
<gene>
    <name evidence="1" type="ORF">QJ522_05795</name>
</gene>
<dbReference type="EMBL" id="JASCXX010000005">
    <property type="protein sequence ID" value="MDI6448548.1"/>
    <property type="molecule type" value="Genomic_DNA"/>
</dbReference>
<dbReference type="Proteomes" id="UP001431776">
    <property type="component" value="Unassembled WGS sequence"/>
</dbReference>
<reference evidence="1" key="1">
    <citation type="submission" date="2023-05" db="EMBL/GenBank/DDBJ databases">
        <title>Anaerotaeda fermentans gen. nov., sp. nov., a novel anaerobic planctomycete of the new family within the order Sedimentisphaerales isolated from Taman Peninsula, Russia.</title>
        <authorList>
            <person name="Khomyakova M.A."/>
            <person name="Merkel A.Y."/>
            <person name="Slobodkin A.I."/>
        </authorList>
    </citation>
    <scope>NUCLEOTIDE SEQUENCE</scope>
    <source>
        <strain evidence="1">M17dextr</strain>
    </source>
</reference>
<protein>
    <submittedName>
        <fullName evidence="1">Uncharacterized protein</fullName>
    </submittedName>
</protein>
<organism evidence="1 2">
    <name type="scientific">Anaerobaca lacustris</name>
    <dbReference type="NCBI Taxonomy" id="3044600"/>
    <lineage>
        <taxon>Bacteria</taxon>
        <taxon>Pseudomonadati</taxon>
        <taxon>Planctomycetota</taxon>
        <taxon>Phycisphaerae</taxon>
        <taxon>Sedimentisphaerales</taxon>
        <taxon>Anaerobacaceae</taxon>
        <taxon>Anaerobaca</taxon>
    </lineage>
</organism>
<proteinExistence type="predicted"/>
<dbReference type="RefSeq" id="WP_349243959.1">
    <property type="nucleotide sequence ID" value="NZ_JASCXX010000005.1"/>
</dbReference>
<evidence type="ECO:0000313" key="1">
    <source>
        <dbReference type="EMBL" id="MDI6448548.1"/>
    </source>
</evidence>
<evidence type="ECO:0000313" key="2">
    <source>
        <dbReference type="Proteomes" id="UP001431776"/>
    </source>
</evidence>
<dbReference type="AlphaFoldDB" id="A0AAW6TYF8"/>
<name>A0AAW6TYF8_9BACT</name>